<organism evidence="1 2">
    <name type="scientific">Thauera sinica</name>
    <dbReference type="NCBI Taxonomy" id="2665146"/>
    <lineage>
        <taxon>Bacteria</taxon>
        <taxon>Pseudomonadati</taxon>
        <taxon>Pseudomonadota</taxon>
        <taxon>Betaproteobacteria</taxon>
        <taxon>Rhodocyclales</taxon>
        <taxon>Zoogloeaceae</taxon>
        <taxon>Thauera</taxon>
    </lineage>
</organism>
<reference evidence="2" key="1">
    <citation type="journal article" date="2019" name="Int. J. Syst. Evol. Microbiol.">
        <title>The Global Catalogue of Microorganisms (GCM) 10K type strain sequencing project: providing services to taxonomists for standard genome sequencing and annotation.</title>
        <authorList>
            <consortium name="The Broad Institute Genomics Platform"/>
            <consortium name="The Broad Institute Genome Sequencing Center for Infectious Disease"/>
            <person name="Wu L."/>
            <person name="Ma J."/>
        </authorList>
    </citation>
    <scope>NUCLEOTIDE SEQUENCE [LARGE SCALE GENOMIC DNA]</scope>
    <source>
        <strain evidence="2">SHR3</strain>
    </source>
</reference>
<name>A0ABW1AVA8_9RHOO</name>
<protein>
    <submittedName>
        <fullName evidence="1">Uncharacterized protein</fullName>
    </submittedName>
</protein>
<dbReference type="Proteomes" id="UP001595974">
    <property type="component" value="Unassembled WGS sequence"/>
</dbReference>
<sequence>MTKRYSTCQTVGELREALSGIPDDVALFGDVEEDRYVSVTVDLDKVAGNAVCLEPGPLVAEVMDRLIDASGAYCNGYEAARRNIPENEAVADARRSYGEALAEHFQLGYAEYRNKAIDGKA</sequence>
<accession>A0ABW1AVA8</accession>
<evidence type="ECO:0000313" key="2">
    <source>
        <dbReference type="Proteomes" id="UP001595974"/>
    </source>
</evidence>
<gene>
    <name evidence="1" type="ORF">ACFPTN_16990</name>
</gene>
<comment type="caution">
    <text evidence="1">The sequence shown here is derived from an EMBL/GenBank/DDBJ whole genome shotgun (WGS) entry which is preliminary data.</text>
</comment>
<evidence type="ECO:0000313" key="1">
    <source>
        <dbReference type="EMBL" id="MFC5771079.1"/>
    </source>
</evidence>
<proteinExistence type="predicted"/>
<keyword evidence="2" id="KW-1185">Reference proteome</keyword>
<dbReference type="RefSeq" id="WP_157748695.1">
    <property type="nucleotide sequence ID" value="NZ_JBHSOG010000068.1"/>
</dbReference>
<dbReference type="EMBL" id="JBHSOG010000068">
    <property type="protein sequence ID" value="MFC5771079.1"/>
    <property type="molecule type" value="Genomic_DNA"/>
</dbReference>